<dbReference type="RefSeq" id="WP_201881153.1">
    <property type="nucleotide sequence ID" value="NZ_JAERRF010000029.1"/>
</dbReference>
<organism evidence="1 2">
    <name type="scientific">Streptomyces coffeae</name>
    <dbReference type="NCBI Taxonomy" id="621382"/>
    <lineage>
        <taxon>Bacteria</taxon>
        <taxon>Bacillati</taxon>
        <taxon>Actinomycetota</taxon>
        <taxon>Actinomycetes</taxon>
        <taxon>Kitasatosporales</taxon>
        <taxon>Streptomycetaceae</taxon>
        <taxon>Streptomyces</taxon>
    </lineage>
</organism>
<protein>
    <submittedName>
        <fullName evidence="1">Uncharacterized protein</fullName>
    </submittedName>
</protein>
<evidence type="ECO:0000313" key="1">
    <source>
        <dbReference type="EMBL" id="MBL1101534.1"/>
    </source>
</evidence>
<name>A0ABS1NNK9_9ACTN</name>
<sequence>MADRTLDDEVQQYFAGHPTTPITKAKIGGILTSVQAVQRRVGPADLSRLLQRDERVRLYQIDQVLVERNKSTNRLIEWRGGSRVLADWAELTGMSESTIRRRLFYPGLGGHCGLPHAAWFPSHPETRSMPVRPVVGSCHNDR</sequence>
<dbReference type="Proteomes" id="UP000634229">
    <property type="component" value="Unassembled WGS sequence"/>
</dbReference>
<reference evidence="1 2" key="1">
    <citation type="submission" date="2021-01" db="EMBL/GenBank/DDBJ databases">
        <title>WGS of actinomycetes isolated from Thailand.</title>
        <authorList>
            <person name="Thawai C."/>
        </authorList>
    </citation>
    <scope>NUCLEOTIDE SEQUENCE [LARGE SCALE GENOMIC DNA]</scope>
    <source>
        <strain evidence="1 2">CA1R205</strain>
    </source>
</reference>
<gene>
    <name evidence="1" type="ORF">JK363_33780</name>
</gene>
<comment type="caution">
    <text evidence="1">The sequence shown here is derived from an EMBL/GenBank/DDBJ whole genome shotgun (WGS) entry which is preliminary data.</text>
</comment>
<keyword evidence="2" id="KW-1185">Reference proteome</keyword>
<evidence type="ECO:0000313" key="2">
    <source>
        <dbReference type="Proteomes" id="UP000634229"/>
    </source>
</evidence>
<dbReference type="EMBL" id="JAERRF010000029">
    <property type="protein sequence ID" value="MBL1101534.1"/>
    <property type="molecule type" value="Genomic_DNA"/>
</dbReference>
<accession>A0ABS1NNK9</accession>
<proteinExistence type="predicted"/>